<evidence type="ECO:0000256" key="1">
    <source>
        <dbReference type="SAM" id="MobiDB-lite"/>
    </source>
</evidence>
<feature type="compositionally biased region" description="Basic residues" evidence="1">
    <location>
        <begin position="71"/>
        <end position="84"/>
    </location>
</feature>
<dbReference type="AlphaFoldDB" id="A0A9Q1BZZ3"/>
<proteinExistence type="predicted"/>
<name>A0A9Q1BZZ3_HOLLE</name>
<keyword evidence="3" id="KW-1185">Reference proteome</keyword>
<dbReference type="EMBL" id="JAIZAY010000009">
    <property type="protein sequence ID" value="KAJ8035705.1"/>
    <property type="molecule type" value="Genomic_DNA"/>
</dbReference>
<reference evidence="2" key="1">
    <citation type="submission" date="2021-10" db="EMBL/GenBank/DDBJ databases">
        <title>Tropical sea cucumber genome reveals ecological adaptation and Cuvierian tubules defense mechanism.</title>
        <authorList>
            <person name="Chen T."/>
        </authorList>
    </citation>
    <scope>NUCLEOTIDE SEQUENCE</scope>
    <source>
        <strain evidence="2">Nanhai2018</strain>
        <tissue evidence="2">Muscle</tissue>
    </source>
</reference>
<evidence type="ECO:0000313" key="3">
    <source>
        <dbReference type="Proteomes" id="UP001152320"/>
    </source>
</evidence>
<feature type="compositionally biased region" description="Basic and acidic residues" evidence="1">
    <location>
        <begin position="44"/>
        <end position="56"/>
    </location>
</feature>
<feature type="compositionally biased region" description="Polar residues" evidence="1">
    <location>
        <begin position="31"/>
        <end position="43"/>
    </location>
</feature>
<gene>
    <name evidence="2" type="ORF">HOLleu_19463</name>
</gene>
<accession>A0A9Q1BZZ3</accession>
<sequence length="158" mass="17908">MSSKSKKKDKQNSKSPPKLRAEDVVHHRPVNSENTGTTAVQVTETRKGHISVKVDEGELDQNSNVVPSVQVRKKKVASPKKVRRRDPSESPDSAFYSGDDAEIPPNMRRNEKEIKKTFNYSYSRSGKVKENHTRRTSIHELTERFGDFNVKQGSAMDI</sequence>
<dbReference type="Proteomes" id="UP001152320">
    <property type="component" value="Chromosome 9"/>
</dbReference>
<comment type="caution">
    <text evidence="2">The sequence shown here is derived from an EMBL/GenBank/DDBJ whole genome shotgun (WGS) entry which is preliminary data.</text>
</comment>
<evidence type="ECO:0000313" key="2">
    <source>
        <dbReference type="EMBL" id="KAJ8035705.1"/>
    </source>
</evidence>
<feature type="region of interest" description="Disordered" evidence="1">
    <location>
        <begin position="1"/>
        <end position="114"/>
    </location>
</feature>
<organism evidence="2 3">
    <name type="scientific">Holothuria leucospilota</name>
    <name type="common">Black long sea cucumber</name>
    <name type="synonym">Mertensiothuria leucospilota</name>
    <dbReference type="NCBI Taxonomy" id="206669"/>
    <lineage>
        <taxon>Eukaryota</taxon>
        <taxon>Metazoa</taxon>
        <taxon>Echinodermata</taxon>
        <taxon>Eleutherozoa</taxon>
        <taxon>Echinozoa</taxon>
        <taxon>Holothuroidea</taxon>
        <taxon>Aspidochirotacea</taxon>
        <taxon>Aspidochirotida</taxon>
        <taxon>Holothuriidae</taxon>
        <taxon>Holothuria</taxon>
    </lineage>
</organism>
<protein>
    <submittedName>
        <fullName evidence="2">Uncharacterized protein</fullName>
    </submittedName>
</protein>